<dbReference type="Proteomes" id="UP001596442">
    <property type="component" value="Unassembled WGS sequence"/>
</dbReference>
<dbReference type="InterPro" id="IPR024705">
    <property type="entry name" value="Ssp411"/>
</dbReference>
<keyword evidence="3" id="KW-1185">Reference proteome</keyword>
<dbReference type="PANTHER" id="PTHR42899">
    <property type="entry name" value="SPERMATOGENESIS-ASSOCIATED PROTEIN 20"/>
    <property type="match status" value="1"/>
</dbReference>
<proteinExistence type="predicted"/>
<sequence length="169" mass="19082">LSGQENRYLLQHAGDPVAWQLWSPAALALARVQDKPIFLSIGYSACNSCQLMQSESFSDPAIAAQLNDNFINIKVDKEERPDLDDIFQTAHQLLNGQTGGWPLSVFLCPKTLLPFVVGTYFPREPLEGRIPFCDLLIRVVNFYRAQHKDFLNLREQMGKSFKALNDLPS</sequence>
<evidence type="ECO:0000259" key="1">
    <source>
        <dbReference type="Pfam" id="PF03190"/>
    </source>
</evidence>
<name>A0ABD5SIK5_9EURY</name>
<dbReference type="Gene3D" id="3.40.30.10">
    <property type="entry name" value="Glutaredoxin"/>
    <property type="match status" value="1"/>
</dbReference>
<dbReference type="PANTHER" id="PTHR42899:SF1">
    <property type="entry name" value="SPERMATOGENESIS-ASSOCIATED PROTEIN 20"/>
    <property type="match status" value="1"/>
</dbReference>
<accession>A0ABD5SIK5</accession>
<organism evidence="2 3">
    <name type="scientific">Halorubrum tibetense</name>
    <dbReference type="NCBI Taxonomy" id="175631"/>
    <lineage>
        <taxon>Archaea</taxon>
        <taxon>Methanobacteriati</taxon>
        <taxon>Methanobacteriota</taxon>
        <taxon>Stenosarchaea group</taxon>
        <taxon>Halobacteria</taxon>
        <taxon>Halobacteriales</taxon>
        <taxon>Haloferacaceae</taxon>
        <taxon>Halorubrum</taxon>
    </lineage>
</organism>
<feature type="non-terminal residue" evidence="2">
    <location>
        <position position="169"/>
    </location>
</feature>
<dbReference type="RefSeq" id="WP_379784424.1">
    <property type="nucleotide sequence ID" value="NZ_JBHSWW010000750.1"/>
</dbReference>
<comment type="caution">
    <text evidence="2">The sequence shown here is derived from an EMBL/GenBank/DDBJ whole genome shotgun (WGS) entry which is preliminary data.</text>
</comment>
<evidence type="ECO:0000313" key="3">
    <source>
        <dbReference type="Proteomes" id="UP001596442"/>
    </source>
</evidence>
<dbReference type="InterPro" id="IPR004879">
    <property type="entry name" value="Ssp411-like_TRX"/>
</dbReference>
<dbReference type="InterPro" id="IPR036249">
    <property type="entry name" value="Thioredoxin-like_sf"/>
</dbReference>
<dbReference type="Pfam" id="PF03190">
    <property type="entry name" value="Thioredox_DsbH"/>
    <property type="match status" value="1"/>
</dbReference>
<feature type="domain" description="Spermatogenesis-associated protein 20-like TRX" evidence="1">
    <location>
        <begin position="2"/>
        <end position="159"/>
    </location>
</feature>
<reference evidence="2 3" key="1">
    <citation type="journal article" date="2019" name="Int. J. Syst. Evol. Microbiol.">
        <title>The Global Catalogue of Microorganisms (GCM) 10K type strain sequencing project: providing services to taxonomists for standard genome sequencing and annotation.</title>
        <authorList>
            <consortium name="The Broad Institute Genomics Platform"/>
            <consortium name="The Broad Institute Genome Sequencing Center for Infectious Disease"/>
            <person name="Wu L."/>
            <person name="Ma J."/>
        </authorList>
    </citation>
    <scope>NUCLEOTIDE SEQUENCE [LARGE SCALE GENOMIC DNA]</scope>
    <source>
        <strain evidence="2 3">CGMCC 1.3239</strain>
    </source>
</reference>
<protein>
    <submittedName>
        <fullName evidence="2">Thioredoxin domain-containing protein</fullName>
    </submittedName>
</protein>
<evidence type="ECO:0000313" key="2">
    <source>
        <dbReference type="EMBL" id="MFC6755368.1"/>
    </source>
</evidence>
<dbReference type="CDD" id="cd02955">
    <property type="entry name" value="SSP411"/>
    <property type="match status" value="1"/>
</dbReference>
<feature type="non-terminal residue" evidence="2">
    <location>
        <position position="1"/>
    </location>
</feature>
<dbReference type="SUPFAM" id="SSF52833">
    <property type="entry name" value="Thioredoxin-like"/>
    <property type="match status" value="1"/>
</dbReference>
<gene>
    <name evidence="2" type="ORF">ACFQEU_18110</name>
</gene>
<dbReference type="EMBL" id="JBHSWW010000750">
    <property type="protein sequence ID" value="MFC6755368.1"/>
    <property type="molecule type" value="Genomic_DNA"/>
</dbReference>
<dbReference type="AlphaFoldDB" id="A0ABD5SIK5"/>